<name>A0A938X9R5_9CLOT</name>
<keyword evidence="1" id="KW-0456">Lyase</keyword>
<evidence type="ECO:0000313" key="3">
    <source>
        <dbReference type="EMBL" id="MBM6947511.1"/>
    </source>
</evidence>
<organism evidence="3 4">
    <name type="scientific">Mordavella massiliensis</name>
    <dbReference type="NCBI Taxonomy" id="1871024"/>
    <lineage>
        <taxon>Bacteria</taxon>
        <taxon>Bacillati</taxon>
        <taxon>Bacillota</taxon>
        <taxon>Clostridia</taxon>
        <taxon>Eubacteriales</taxon>
        <taxon>Clostridiaceae</taxon>
        <taxon>Mordavella</taxon>
    </lineage>
</organism>
<dbReference type="InterPro" id="IPR032466">
    <property type="entry name" value="Metal_Hydrolase"/>
</dbReference>
<evidence type="ECO:0000256" key="1">
    <source>
        <dbReference type="ARBA" id="ARBA00023239"/>
    </source>
</evidence>
<dbReference type="Pfam" id="PF04909">
    <property type="entry name" value="Amidohydro_2"/>
    <property type="match status" value="1"/>
</dbReference>
<dbReference type="CDD" id="cd01292">
    <property type="entry name" value="metallo-dependent_hydrolases"/>
    <property type="match status" value="1"/>
</dbReference>
<dbReference type="GO" id="GO:0016831">
    <property type="term" value="F:carboxy-lyase activity"/>
    <property type="evidence" value="ECO:0007669"/>
    <property type="project" value="InterPro"/>
</dbReference>
<dbReference type="InterPro" id="IPR006680">
    <property type="entry name" value="Amidohydro-rel"/>
</dbReference>
<accession>A0A938X9R5</accession>
<dbReference type="SUPFAM" id="SSF51556">
    <property type="entry name" value="Metallo-dependent hydrolases"/>
    <property type="match status" value="1"/>
</dbReference>
<dbReference type="GO" id="GO:0005737">
    <property type="term" value="C:cytoplasm"/>
    <property type="evidence" value="ECO:0007669"/>
    <property type="project" value="TreeGrafter"/>
</dbReference>
<dbReference type="RefSeq" id="WP_204905557.1">
    <property type="nucleotide sequence ID" value="NZ_JACJKS010000002.1"/>
</dbReference>
<comment type="caution">
    <text evidence="3">The sequence shown here is derived from an EMBL/GenBank/DDBJ whole genome shotgun (WGS) entry which is preliminary data.</text>
</comment>
<reference evidence="3" key="2">
    <citation type="journal article" date="2021" name="Sci. Rep.">
        <title>The distribution of antibiotic resistance genes in chicken gut microbiota commensals.</title>
        <authorList>
            <person name="Juricova H."/>
            <person name="Matiasovicova J."/>
            <person name="Kubasova T."/>
            <person name="Cejkova D."/>
            <person name="Rychlik I."/>
        </authorList>
    </citation>
    <scope>NUCLEOTIDE SEQUENCE</scope>
    <source>
        <strain evidence="3">An582</strain>
    </source>
</reference>
<protein>
    <submittedName>
        <fullName evidence="3">Amidohydrolase family protein</fullName>
    </submittedName>
</protein>
<dbReference type="PANTHER" id="PTHR21240:SF28">
    <property type="entry name" value="ISO-OROTATE DECARBOXYLASE (EUROFUNG)"/>
    <property type="match status" value="1"/>
</dbReference>
<dbReference type="Proteomes" id="UP000705508">
    <property type="component" value="Unassembled WGS sequence"/>
</dbReference>
<evidence type="ECO:0000259" key="2">
    <source>
        <dbReference type="Pfam" id="PF04909"/>
    </source>
</evidence>
<evidence type="ECO:0000313" key="4">
    <source>
        <dbReference type="Proteomes" id="UP000705508"/>
    </source>
</evidence>
<dbReference type="InterPro" id="IPR032465">
    <property type="entry name" value="ACMSD"/>
</dbReference>
<feature type="domain" description="Amidohydrolase-related" evidence="2">
    <location>
        <begin position="2"/>
        <end position="262"/>
    </location>
</feature>
<sequence>MIDFHTHIFPEKIAARTLAFLESRCHTRPCTNGMADGLLASTREAGLAFSVVMPVVTKPSQFDSINRFAAGMLDPEEGLLSFGGIHPDNTDYKEKLRQIRDMGMKGIKLHPDYQGVMINDIRYKRIISCASELGLIVSVHAGFDPGYPECVHCPPDLAREVIRDVQPERLILAHMGGFRRWDEVEEYLVGEDVWFDTAVVFGVIPDEQFLRIVRSHGAERILFGTDSPWAGQREFVEYMNRLPLTEDERDKIFQGNAKALLGMESYSKAR</sequence>
<gene>
    <name evidence="3" type="ORF">H6A20_02375</name>
</gene>
<dbReference type="AlphaFoldDB" id="A0A938X9R5"/>
<reference evidence="3" key="1">
    <citation type="submission" date="2020-08" db="EMBL/GenBank/DDBJ databases">
        <authorList>
            <person name="Cejkova D."/>
            <person name="Kubasova T."/>
            <person name="Jahodarova E."/>
            <person name="Rychlik I."/>
        </authorList>
    </citation>
    <scope>NUCLEOTIDE SEQUENCE</scope>
    <source>
        <strain evidence="3">An582</strain>
    </source>
</reference>
<dbReference type="Gene3D" id="3.20.20.140">
    <property type="entry name" value="Metal-dependent hydrolases"/>
    <property type="match status" value="1"/>
</dbReference>
<dbReference type="PANTHER" id="PTHR21240">
    <property type="entry name" value="2-AMINO-3-CARBOXYLMUCONATE-6-SEMIALDEHYDE DECARBOXYLASE"/>
    <property type="match status" value="1"/>
</dbReference>
<dbReference type="EMBL" id="JACJKS010000002">
    <property type="protein sequence ID" value="MBM6947511.1"/>
    <property type="molecule type" value="Genomic_DNA"/>
</dbReference>
<proteinExistence type="predicted"/>
<dbReference type="GO" id="GO:0016787">
    <property type="term" value="F:hydrolase activity"/>
    <property type="evidence" value="ECO:0007669"/>
    <property type="project" value="InterPro"/>
</dbReference>
<dbReference type="GO" id="GO:0019748">
    <property type="term" value="P:secondary metabolic process"/>
    <property type="evidence" value="ECO:0007669"/>
    <property type="project" value="TreeGrafter"/>
</dbReference>